<gene>
    <name evidence="1" type="ORF">GCM10022268_32480</name>
</gene>
<reference evidence="2" key="1">
    <citation type="journal article" date="2019" name="Int. J. Syst. Evol. Microbiol.">
        <title>The Global Catalogue of Microorganisms (GCM) 10K type strain sequencing project: providing services to taxonomists for standard genome sequencing and annotation.</title>
        <authorList>
            <consortium name="The Broad Institute Genomics Platform"/>
            <consortium name="The Broad Institute Genome Sequencing Center for Infectious Disease"/>
            <person name="Wu L."/>
            <person name="Ma J."/>
        </authorList>
    </citation>
    <scope>NUCLEOTIDE SEQUENCE [LARGE SCALE GENOMIC DNA]</scope>
    <source>
        <strain evidence="2">JCM 17498</strain>
    </source>
</reference>
<dbReference type="EMBL" id="BAABBF010000010">
    <property type="protein sequence ID" value="GAA3721781.1"/>
    <property type="molecule type" value="Genomic_DNA"/>
</dbReference>
<organism evidence="1 2">
    <name type="scientific">Sphingomonas cynarae</name>
    <dbReference type="NCBI Taxonomy" id="930197"/>
    <lineage>
        <taxon>Bacteria</taxon>
        <taxon>Pseudomonadati</taxon>
        <taxon>Pseudomonadota</taxon>
        <taxon>Alphaproteobacteria</taxon>
        <taxon>Sphingomonadales</taxon>
        <taxon>Sphingomonadaceae</taxon>
        <taxon>Sphingomonas</taxon>
    </lineage>
</organism>
<evidence type="ECO:0000313" key="2">
    <source>
        <dbReference type="Proteomes" id="UP001500523"/>
    </source>
</evidence>
<proteinExistence type="predicted"/>
<evidence type="ECO:0000313" key="1">
    <source>
        <dbReference type="EMBL" id="GAA3721781.1"/>
    </source>
</evidence>
<protein>
    <submittedName>
        <fullName evidence="1">Uncharacterized protein</fullName>
    </submittedName>
</protein>
<sequence>MNEFVSFEMPDGDGSGSFVIPGPNSPIFSDGEVKVTIPNSEVEKMHFSLNNKKVNPGFFMPGGDKVDRLLIELASLIAQGRLLVSPSRMVMYDSGERTNKGGVHWKALPAARNTPADAWIVSGEDRAPADTLVTDAAFRRSFNPTHAQALSDEISLPFIKGVSFSDFSKILDDESDLLIEFRQGLDTLTELSLTDKKSAQACLNETVEPKIAKINRSFNRIAGSSNIKIAGAAVATAGLALTSYLSGGMGAAILAAAGGAGAVSVLKEIAEKRDELAALKDDPLYILWRLGQAIKKP</sequence>
<comment type="caution">
    <text evidence="1">The sequence shown here is derived from an EMBL/GenBank/DDBJ whole genome shotgun (WGS) entry which is preliminary data.</text>
</comment>
<keyword evidence="2" id="KW-1185">Reference proteome</keyword>
<dbReference type="Proteomes" id="UP001500523">
    <property type="component" value="Unassembled WGS sequence"/>
</dbReference>
<name>A0ABP7EPJ9_9SPHN</name>
<accession>A0ABP7EPJ9</accession>